<organism evidence="1 2">
    <name type="scientific">Diplodia seriata</name>
    <dbReference type="NCBI Taxonomy" id="420778"/>
    <lineage>
        <taxon>Eukaryota</taxon>
        <taxon>Fungi</taxon>
        <taxon>Dikarya</taxon>
        <taxon>Ascomycota</taxon>
        <taxon>Pezizomycotina</taxon>
        <taxon>Dothideomycetes</taxon>
        <taxon>Dothideomycetes incertae sedis</taxon>
        <taxon>Botryosphaeriales</taxon>
        <taxon>Botryosphaeriaceae</taxon>
        <taxon>Diplodia</taxon>
    </lineage>
</organism>
<dbReference type="RefSeq" id="XP_066629787.1">
    <property type="nucleotide sequence ID" value="XM_066780558.1"/>
</dbReference>
<name>A0ABR3C803_9PEZI</name>
<evidence type="ECO:0000313" key="1">
    <source>
        <dbReference type="EMBL" id="KAL0256758.1"/>
    </source>
</evidence>
<dbReference type="EMBL" id="JAJVCZ030000009">
    <property type="protein sequence ID" value="KAL0256758.1"/>
    <property type="molecule type" value="Genomic_DNA"/>
</dbReference>
<accession>A0ABR3C803</accession>
<comment type="caution">
    <text evidence="1">The sequence shown here is derived from an EMBL/GenBank/DDBJ whole genome shotgun (WGS) entry which is preliminary data.</text>
</comment>
<proteinExistence type="predicted"/>
<dbReference type="Proteomes" id="UP001430584">
    <property type="component" value="Unassembled WGS sequence"/>
</dbReference>
<protein>
    <submittedName>
        <fullName evidence="1">Uncharacterized protein</fullName>
    </submittedName>
</protein>
<dbReference type="GeneID" id="92013240"/>
<reference evidence="1 2" key="1">
    <citation type="submission" date="2024-02" db="EMBL/GenBank/DDBJ databases">
        <title>De novo assembly and annotation of 12 fungi associated with fruit tree decline syndrome in Ontario, Canada.</title>
        <authorList>
            <person name="Sulman M."/>
            <person name="Ellouze W."/>
            <person name="Ilyukhin E."/>
        </authorList>
    </citation>
    <scope>NUCLEOTIDE SEQUENCE [LARGE SCALE GENOMIC DNA]</scope>
    <source>
        <strain evidence="1 2">FDS-637</strain>
    </source>
</reference>
<sequence>MQATSWTSSVIKAGTPNEVHIEERRVVNLARIPTDDRDDPDARRIQQLHSDLERMLKELGDSKQDLVKLTVLGMRYAIWKSIKPYLRSFPGENPFHDFDTRRVLYQYT</sequence>
<evidence type="ECO:0000313" key="2">
    <source>
        <dbReference type="Proteomes" id="UP001430584"/>
    </source>
</evidence>
<gene>
    <name evidence="1" type="ORF">SLS55_009155</name>
</gene>
<keyword evidence="2" id="KW-1185">Reference proteome</keyword>